<proteinExistence type="inferred from homology"/>
<comment type="caution">
    <text evidence="3">The sequence shown here is derived from an EMBL/GenBank/DDBJ whole genome shotgun (WGS) entry which is preliminary data.</text>
</comment>
<gene>
    <name evidence="2" type="primary">spxH</name>
    <name evidence="4" type="ORF">ABB05_18640</name>
    <name evidence="3" type="ORF">ACA29_19610</name>
</gene>
<dbReference type="Proteomes" id="UP000077881">
    <property type="component" value="Unassembled WGS sequence"/>
</dbReference>
<evidence type="ECO:0000313" key="3">
    <source>
        <dbReference type="EMBL" id="KRG10921.1"/>
    </source>
</evidence>
<comment type="subcellular location">
    <subcellularLocation>
        <location evidence="2">Cytoplasm</location>
    </subcellularLocation>
</comment>
<keyword evidence="6" id="KW-1185">Reference proteome</keyword>
<dbReference type="Gene3D" id="3.40.30.10">
    <property type="entry name" value="Glutaredoxin"/>
    <property type="match status" value="1"/>
</dbReference>
<dbReference type="RefSeq" id="WP_057982407.1">
    <property type="nucleotide sequence ID" value="NZ_JAGGKH010000011.1"/>
</dbReference>
<evidence type="ECO:0000256" key="1">
    <source>
        <dbReference type="ARBA" id="ARBA00022490"/>
    </source>
</evidence>
<dbReference type="GO" id="GO:0005737">
    <property type="term" value="C:cytoplasm"/>
    <property type="evidence" value="ECO:0007669"/>
    <property type="project" value="UniProtKB-SubCell"/>
</dbReference>
<dbReference type="EMBL" id="LGPB01000133">
    <property type="protein sequence ID" value="KRG10921.1"/>
    <property type="molecule type" value="Genomic_DNA"/>
</dbReference>
<dbReference type="PATRIC" id="fig|217031.4.peg.6634"/>
<dbReference type="Pfam" id="PF13743">
    <property type="entry name" value="Thioredoxin_5"/>
    <property type="match status" value="1"/>
</dbReference>
<evidence type="ECO:0000313" key="5">
    <source>
        <dbReference type="Proteomes" id="UP000053881"/>
    </source>
</evidence>
<keyword evidence="1 2" id="KW-0963">Cytoplasm</keyword>
<comment type="similarity">
    <text evidence="2">Belongs to the SpxH family.</text>
</comment>
<name>A0A0Q9XV79_9BACI</name>
<dbReference type="OrthoDB" id="9813770at2"/>
<sequence length="265" mass="30849">MEIYFFVDPFCSECWSLSPILKKLQIEYGEYFSIKYVLSGKLSSLNQNKDRVFSCQNRWKREQGRFKRLKNKTSPQPPHLAAISIKAAELQGKKAGIRFIQKLQEFLFIEDKDISDINVIQQCAKSIGLDLDEFLQDVYSETAAKAFQCDLKISTEMEVDEMPSMVFFNENIEDEGIKITGLYSYDIYVQILTEMLQGYPKPAEKPPLEVFLSLNPVNATQDLALIFDLPPHKIERQMKKLQIQQKVQKICSLHGSYWRYKYNNL</sequence>
<accession>A0A0Q9XV79</accession>
<dbReference type="InterPro" id="IPR046404">
    <property type="entry name" value="Adapter_SpxH"/>
</dbReference>
<dbReference type="PANTHER" id="PTHR13887:SF47">
    <property type="entry name" value="CLPXP ADAPTER PROTEIN SPXH"/>
    <property type="match status" value="1"/>
</dbReference>
<dbReference type="HAMAP" id="MF_02245">
    <property type="entry name" value="Adapter_SpxH"/>
    <property type="match status" value="1"/>
</dbReference>
<dbReference type="Gene3D" id="1.10.472.60">
    <property type="entry name" value="putative protein disulfide isomerase domain"/>
    <property type="match status" value="1"/>
</dbReference>
<organism evidence="3 5">
    <name type="scientific">Lederbergia galactosidilytica</name>
    <dbReference type="NCBI Taxonomy" id="217031"/>
    <lineage>
        <taxon>Bacteria</taxon>
        <taxon>Bacillati</taxon>
        <taxon>Bacillota</taxon>
        <taxon>Bacilli</taxon>
        <taxon>Bacillales</taxon>
        <taxon>Bacillaceae</taxon>
        <taxon>Lederbergia</taxon>
    </lineage>
</organism>
<evidence type="ECO:0000313" key="4">
    <source>
        <dbReference type="EMBL" id="OAK67791.1"/>
    </source>
</evidence>
<reference evidence="4 6" key="1">
    <citation type="submission" date="2015-05" db="EMBL/GenBank/DDBJ databases">
        <title>Comparison of genome.</title>
        <authorList>
            <person name="Zheng Z."/>
            <person name="Sun M."/>
        </authorList>
    </citation>
    <scope>NUCLEOTIDE SEQUENCE [LARGE SCALE GENOMIC DNA]</scope>
    <source>
        <strain evidence="4 6">G25-74</strain>
    </source>
</reference>
<dbReference type="AlphaFoldDB" id="A0A0Q9XV79"/>
<dbReference type="SUPFAM" id="SSF52833">
    <property type="entry name" value="Thioredoxin-like"/>
    <property type="match status" value="1"/>
</dbReference>
<comment type="subunit">
    <text evidence="2">Interacts with Spx.</text>
</comment>
<dbReference type="Proteomes" id="UP000053881">
    <property type="component" value="Unassembled WGS sequence"/>
</dbReference>
<dbReference type="InterPro" id="IPR036249">
    <property type="entry name" value="Thioredoxin-like_sf"/>
</dbReference>
<keyword evidence="3" id="KW-0413">Isomerase</keyword>
<dbReference type="STRING" id="217031.ABB05_18640"/>
<evidence type="ECO:0000313" key="6">
    <source>
        <dbReference type="Proteomes" id="UP000077881"/>
    </source>
</evidence>
<comment type="function">
    <text evidence="2">Adapter protein required for efficient degradation of Spx by ClpXP under non-stress conditions. Interaction with Spx stabilizes Spx and exposes the C-terminus of Spx for recognition and proteolysis by ClpXP.</text>
</comment>
<evidence type="ECO:0000256" key="2">
    <source>
        <dbReference type="HAMAP-Rule" id="MF_02245"/>
    </source>
</evidence>
<dbReference type="EMBL" id="LDJR01000059">
    <property type="protein sequence ID" value="OAK67791.1"/>
    <property type="molecule type" value="Genomic_DNA"/>
</dbReference>
<reference evidence="3 5" key="2">
    <citation type="submission" date="2015-06" db="EMBL/GenBank/DDBJ databases">
        <title>Genome sequencing project of Bacillus galactosidilyticus PL133.</title>
        <authorList>
            <person name="Gaiero J."/>
            <person name="Nicol R."/>
            <person name="Habash M."/>
        </authorList>
    </citation>
    <scope>NUCLEOTIDE SEQUENCE [LARGE SCALE GENOMIC DNA]</scope>
    <source>
        <strain evidence="3 5">PL133</strain>
    </source>
</reference>
<dbReference type="PANTHER" id="PTHR13887">
    <property type="entry name" value="GLUTATHIONE S-TRANSFERASE KAPPA"/>
    <property type="match status" value="1"/>
</dbReference>
<protein>
    <recommendedName>
        <fullName evidence="2">ClpXP adapter protein SpxH</fullName>
    </recommendedName>
</protein>
<dbReference type="CDD" id="cd03025">
    <property type="entry name" value="DsbA_FrnE_like"/>
    <property type="match status" value="1"/>
</dbReference>
<dbReference type="GO" id="GO:0016853">
    <property type="term" value="F:isomerase activity"/>
    <property type="evidence" value="ECO:0007669"/>
    <property type="project" value="UniProtKB-KW"/>
</dbReference>